<feature type="transmembrane region" description="Helical" evidence="6">
    <location>
        <begin position="238"/>
        <end position="259"/>
    </location>
</feature>
<keyword evidence="8" id="KW-1185">Reference proteome</keyword>
<dbReference type="Proteomes" id="UP001232156">
    <property type="component" value="Unassembled WGS sequence"/>
</dbReference>
<feature type="transmembrane region" description="Helical" evidence="6">
    <location>
        <begin position="140"/>
        <end position="160"/>
    </location>
</feature>
<dbReference type="RefSeq" id="WP_347287173.1">
    <property type="nucleotide sequence ID" value="NZ_JAUZQE010000021.1"/>
</dbReference>
<proteinExistence type="predicted"/>
<accession>A0ABU1D7A0</accession>
<protein>
    <submittedName>
        <fullName evidence="7">Branched-chain amino acid ABC transporter permease</fullName>
    </submittedName>
</protein>
<name>A0ABU1D7A0_9BURK</name>
<feature type="transmembrane region" description="Helical" evidence="6">
    <location>
        <begin position="279"/>
        <end position="301"/>
    </location>
</feature>
<keyword evidence="5 6" id="KW-0472">Membrane</keyword>
<comment type="subcellular location">
    <subcellularLocation>
        <location evidence="1">Cell membrane</location>
        <topology evidence="1">Multi-pass membrane protein</topology>
    </subcellularLocation>
</comment>
<keyword evidence="4 6" id="KW-1133">Transmembrane helix</keyword>
<dbReference type="PANTHER" id="PTHR30482">
    <property type="entry name" value="HIGH-AFFINITY BRANCHED-CHAIN AMINO ACID TRANSPORT SYSTEM PERMEASE"/>
    <property type="match status" value="1"/>
</dbReference>
<evidence type="ECO:0000256" key="6">
    <source>
        <dbReference type="SAM" id="Phobius"/>
    </source>
</evidence>
<keyword evidence="3 6" id="KW-0812">Transmembrane</keyword>
<feature type="transmembrane region" description="Helical" evidence="6">
    <location>
        <begin position="34"/>
        <end position="51"/>
    </location>
</feature>
<feature type="transmembrane region" description="Helical" evidence="6">
    <location>
        <begin position="87"/>
        <end position="105"/>
    </location>
</feature>
<feature type="transmembrane region" description="Helical" evidence="6">
    <location>
        <begin position="191"/>
        <end position="211"/>
    </location>
</feature>
<comment type="caution">
    <text evidence="7">The sequence shown here is derived from an EMBL/GenBank/DDBJ whole genome shotgun (WGS) entry which is preliminary data.</text>
</comment>
<evidence type="ECO:0000256" key="2">
    <source>
        <dbReference type="ARBA" id="ARBA00022475"/>
    </source>
</evidence>
<reference evidence="7 8" key="1">
    <citation type="submission" date="2023-08" db="EMBL/GenBank/DDBJ databases">
        <title>Alcaligenaceae gen. nov., a novel taxon isolated from the sludge of Yixing Pesticide Factory.</title>
        <authorList>
            <person name="Ruan L."/>
        </authorList>
    </citation>
    <scope>NUCLEOTIDE SEQUENCE [LARGE SCALE GENOMIC DNA]</scope>
    <source>
        <strain evidence="7 8">LG-2</strain>
    </source>
</reference>
<organism evidence="7 8">
    <name type="scientific">Yanghanlia caeni</name>
    <dbReference type="NCBI Taxonomy" id="3064283"/>
    <lineage>
        <taxon>Bacteria</taxon>
        <taxon>Pseudomonadati</taxon>
        <taxon>Pseudomonadota</taxon>
        <taxon>Betaproteobacteria</taxon>
        <taxon>Burkholderiales</taxon>
        <taxon>Alcaligenaceae</taxon>
        <taxon>Yanghanlia</taxon>
    </lineage>
</organism>
<evidence type="ECO:0000256" key="1">
    <source>
        <dbReference type="ARBA" id="ARBA00004651"/>
    </source>
</evidence>
<feature type="transmembrane region" description="Helical" evidence="6">
    <location>
        <begin position="313"/>
        <end position="330"/>
    </location>
</feature>
<feature type="transmembrane region" description="Helical" evidence="6">
    <location>
        <begin position="111"/>
        <end position="133"/>
    </location>
</feature>
<evidence type="ECO:0000256" key="4">
    <source>
        <dbReference type="ARBA" id="ARBA00022989"/>
    </source>
</evidence>
<dbReference type="Pfam" id="PF02653">
    <property type="entry name" value="BPD_transp_2"/>
    <property type="match status" value="1"/>
</dbReference>
<feature type="transmembrane region" description="Helical" evidence="6">
    <location>
        <begin position="57"/>
        <end position="80"/>
    </location>
</feature>
<evidence type="ECO:0000313" key="8">
    <source>
        <dbReference type="Proteomes" id="UP001232156"/>
    </source>
</evidence>
<dbReference type="InterPro" id="IPR001851">
    <property type="entry name" value="ABC_transp_permease"/>
</dbReference>
<evidence type="ECO:0000256" key="5">
    <source>
        <dbReference type="ARBA" id="ARBA00023136"/>
    </source>
</evidence>
<dbReference type="InterPro" id="IPR043428">
    <property type="entry name" value="LivM-like"/>
</dbReference>
<dbReference type="PANTHER" id="PTHR30482:SF17">
    <property type="entry name" value="ABC TRANSPORTER ATP-BINDING PROTEIN"/>
    <property type="match status" value="1"/>
</dbReference>
<dbReference type="CDD" id="cd06581">
    <property type="entry name" value="TM_PBP1_LivM_like"/>
    <property type="match status" value="1"/>
</dbReference>
<evidence type="ECO:0000256" key="3">
    <source>
        <dbReference type="ARBA" id="ARBA00022692"/>
    </source>
</evidence>
<sequence>MLSQEKTLNGERPAPIALRGAARGGRAAASGSKAWMGWLAGAVVLALLVALPWVAPYFYIFIATEVLILGLLAASFNLVFGYTGMLSFGHAAFFGIGSYAVAMLLQAYQWPLLACLLVAVIVATLLALIIGFFCVRLNEVYFAMLTLAFGMMVFSIAHQWRSVTNGSDGIAGFMVGSFGLGLDLQLGNPSVYYHVVLVIVLLAAALLYLICRSSFGLILRAIRQNPERVAFCGVNVRVYRLASFTVAGAFAGLAGGLMAPFLRIASPELLHWSMSAEPVLMTILGGSGYFLGPFVGAAMFVLLETWITSMTQAWMLVLGIILAFMVMFFRRGLLGTLLDWIRERK</sequence>
<dbReference type="EMBL" id="JAUZQE010000021">
    <property type="protein sequence ID" value="MDR4126309.1"/>
    <property type="molecule type" value="Genomic_DNA"/>
</dbReference>
<gene>
    <name evidence="7" type="ORF">Q8947_09980</name>
</gene>
<evidence type="ECO:0000313" key="7">
    <source>
        <dbReference type="EMBL" id="MDR4126309.1"/>
    </source>
</evidence>
<keyword evidence="2" id="KW-1003">Cell membrane</keyword>